<organism evidence="1 2">
    <name type="scientific">Vespula maculifrons</name>
    <name type="common">Eastern yellow jacket</name>
    <name type="synonym">Wasp</name>
    <dbReference type="NCBI Taxonomy" id="7453"/>
    <lineage>
        <taxon>Eukaryota</taxon>
        <taxon>Metazoa</taxon>
        <taxon>Ecdysozoa</taxon>
        <taxon>Arthropoda</taxon>
        <taxon>Hexapoda</taxon>
        <taxon>Insecta</taxon>
        <taxon>Pterygota</taxon>
        <taxon>Neoptera</taxon>
        <taxon>Endopterygota</taxon>
        <taxon>Hymenoptera</taxon>
        <taxon>Apocrita</taxon>
        <taxon>Aculeata</taxon>
        <taxon>Vespoidea</taxon>
        <taxon>Vespidae</taxon>
        <taxon>Vespinae</taxon>
        <taxon>Vespula</taxon>
    </lineage>
</organism>
<accession>A0ABD2CBE7</accession>
<dbReference type="AlphaFoldDB" id="A0ABD2CBE7"/>
<evidence type="ECO:0000313" key="1">
    <source>
        <dbReference type="EMBL" id="KAL2742385.1"/>
    </source>
</evidence>
<dbReference type="Proteomes" id="UP001607303">
    <property type="component" value="Unassembled WGS sequence"/>
</dbReference>
<proteinExistence type="predicted"/>
<reference evidence="1 2" key="1">
    <citation type="journal article" date="2024" name="Ann. Entomol. Soc. Am.">
        <title>Genomic analyses of the southern and eastern yellowjacket wasps (Hymenoptera: Vespidae) reveal evolutionary signatures of social life.</title>
        <authorList>
            <person name="Catto M.A."/>
            <person name="Caine P.B."/>
            <person name="Orr S.E."/>
            <person name="Hunt B.G."/>
            <person name="Goodisman M.A.D."/>
        </authorList>
    </citation>
    <scope>NUCLEOTIDE SEQUENCE [LARGE SCALE GENOMIC DNA]</scope>
    <source>
        <strain evidence="1">232</strain>
        <tissue evidence="1">Head and thorax</tissue>
    </source>
</reference>
<keyword evidence="2" id="KW-1185">Reference proteome</keyword>
<dbReference type="EMBL" id="JAYRBN010000058">
    <property type="protein sequence ID" value="KAL2742385.1"/>
    <property type="molecule type" value="Genomic_DNA"/>
</dbReference>
<evidence type="ECO:0000313" key="2">
    <source>
        <dbReference type="Proteomes" id="UP001607303"/>
    </source>
</evidence>
<protein>
    <submittedName>
        <fullName evidence="1">Uncharacterized protein</fullName>
    </submittedName>
</protein>
<comment type="caution">
    <text evidence="1">The sequence shown here is derived from an EMBL/GenBank/DDBJ whole genome shotgun (WGS) entry which is preliminary data.</text>
</comment>
<sequence length="213" mass="23030">MERKEKKRKEKKRYWRVDNVVGADSANSLPTLPPLMARLTPVVRTRVSSVVLGSRQPTFAKSGSTVRIANDSGANCGMVPRGATATGRSGLSGGLHGDVITVNATNKVMIERIFHYTRNFPKIMALGVDASDGAIAACQYRATSINVCDEDDCLLSLTRISTAYLGQVSGGGGEGYFLNRELVEGSTPVNLVSRMLAFFQFENTKKVGKEILI</sequence>
<name>A0ABD2CBE7_VESMC</name>
<gene>
    <name evidence="1" type="ORF">V1477_010014</name>
</gene>